<reference evidence="7" key="2">
    <citation type="submission" date="2020-05" db="UniProtKB">
        <authorList>
            <consortium name="EnsemblMetazoa"/>
        </authorList>
    </citation>
    <scope>IDENTIFICATION</scope>
</reference>
<dbReference type="AlphaFoldDB" id="A0A084WUX1"/>
<dbReference type="STRING" id="74873.A0A084WUX1"/>
<dbReference type="Proteomes" id="UP000030765">
    <property type="component" value="Unassembled WGS sequence"/>
</dbReference>
<dbReference type="InterPro" id="IPR036420">
    <property type="entry name" value="BRCT_dom_sf"/>
</dbReference>
<evidence type="ECO:0000313" key="8">
    <source>
        <dbReference type="Proteomes" id="UP000030765"/>
    </source>
</evidence>
<dbReference type="PANTHER" id="PTHR12221">
    <property type="entry name" value="PESCADILLO - RELATED"/>
    <property type="match status" value="1"/>
</dbReference>
<evidence type="ECO:0000256" key="3">
    <source>
        <dbReference type="ARBA" id="ARBA00022552"/>
    </source>
</evidence>
<keyword evidence="4" id="KW-0539">Nucleus</keyword>
<evidence type="ECO:0000259" key="5">
    <source>
        <dbReference type="PROSITE" id="PS50172"/>
    </source>
</evidence>
<dbReference type="GO" id="GO:0070545">
    <property type="term" value="C:PeBoW complex"/>
    <property type="evidence" value="ECO:0007669"/>
    <property type="project" value="TreeGrafter"/>
</dbReference>
<dbReference type="EnsemblMetazoa" id="ASIC022272-RA">
    <property type="protein sequence ID" value="ASIC022272-PA"/>
    <property type="gene ID" value="ASIC022272"/>
</dbReference>
<dbReference type="InterPro" id="IPR001357">
    <property type="entry name" value="BRCT_dom"/>
</dbReference>
<dbReference type="EMBL" id="ATLV01027169">
    <property type="status" value="NOT_ANNOTATED_CDS"/>
    <property type="molecule type" value="Genomic_DNA"/>
</dbReference>
<dbReference type="EMBL" id="KE525423">
    <property type="protein sequence ID" value="KFB54015.1"/>
    <property type="molecule type" value="Genomic_DNA"/>
</dbReference>
<dbReference type="PANTHER" id="PTHR12221:SF6">
    <property type="entry name" value="PESCADILLO HOMOLOG"/>
    <property type="match status" value="1"/>
</dbReference>
<dbReference type="GO" id="GO:0000463">
    <property type="term" value="P:maturation of LSU-rRNA from tricistronic rRNA transcript (SSU-rRNA, 5.8S rRNA, LSU-rRNA)"/>
    <property type="evidence" value="ECO:0007669"/>
    <property type="project" value="TreeGrafter"/>
</dbReference>
<comment type="subcellular location">
    <subcellularLocation>
        <location evidence="1">Nucleus</location>
    </subcellularLocation>
</comment>
<dbReference type="SUPFAM" id="SSF52113">
    <property type="entry name" value="BRCT domain"/>
    <property type="match status" value="1"/>
</dbReference>
<keyword evidence="8" id="KW-1185">Reference proteome</keyword>
<dbReference type="VEuPathDB" id="VectorBase:ASIC022272"/>
<dbReference type="EMBL" id="ATLV01027170">
    <property type="status" value="NOT_ANNOTATED_CDS"/>
    <property type="molecule type" value="Genomic_DNA"/>
</dbReference>
<reference evidence="6 8" key="1">
    <citation type="journal article" date="2014" name="BMC Genomics">
        <title>Genome sequence of Anopheles sinensis provides insight into genetics basis of mosquito competence for malaria parasites.</title>
        <authorList>
            <person name="Zhou D."/>
            <person name="Zhang D."/>
            <person name="Ding G."/>
            <person name="Shi L."/>
            <person name="Hou Q."/>
            <person name="Ye Y."/>
            <person name="Xu Y."/>
            <person name="Zhou H."/>
            <person name="Xiong C."/>
            <person name="Li S."/>
            <person name="Yu J."/>
            <person name="Hong S."/>
            <person name="Yu X."/>
            <person name="Zou P."/>
            <person name="Chen C."/>
            <person name="Chang X."/>
            <person name="Wang W."/>
            <person name="Lv Y."/>
            <person name="Sun Y."/>
            <person name="Ma L."/>
            <person name="Shen B."/>
            <person name="Zhu C."/>
        </authorList>
    </citation>
    <scope>NUCLEOTIDE SEQUENCE [LARGE SCALE GENOMIC DNA]</scope>
</reference>
<keyword evidence="3" id="KW-0698">rRNA processing</keyword>
<evidence type="ECO:0000256" key="2">
    <source>
        <dbReference type="ARBA" id="ARBA00022517"/>
    </source>
</evidence>
<feature type="domain" description="BRCT" evidence="5">
    <location>
        <begin position="31"/>
        <end position="53"/>
    </location>
</feature>
<proteinExistence type="predicted"/>
<protein>
    <submittedName>
        <fullName evidence="7">BRCT domain-containing protein</fullName>
    </submittedName>
</protein>
<keyword evidence="2" id="KW-0690">Ribosome biogenesis</keyword>
<organism evidence="6">
    <name type="scientific">Anopheles sinensis</name>
    <name type="common">Mosquito</name>
    <dbReference type="NCBI Taxonomy" id="74873"/>
    <lineage>
        <taxon>Eukaryota</taxon>
        <taxon>Metazoa</taxon>
        <taxon>Ecdysozoa</taxon>
        <taxon>Arthropoda</taxon>
        <taxon>Hexapoda</taxon>
        <taxon>Insecta</taxon>
        <taxon>Pterygota</taxon>
        <taxon>Neoptera</taxon>
        <taxon>Endopterygota</taxon>
        <taxon>Diptera</taxon>
        <taxon>Nematocera</taxon>
        <taxon>Culicoidea</taxon>
        <taxon>Culicidae</taxon>
        <taxon>Anophelinae</taxon>
        <taxon>Anopheles</taxon>
    </lineage>
</organism>
<evidence type="ECO:0000313" key="7">
    <source>
        <dbReference type="EnsemblMetazoa" id="ASIC022272-PA"/>
    </source>
</evidence>
<accession>A0A084WUX1</accession>
<dbReference type="GO" id="GO:0003723">
    <property type="term" value="F:RNA binding"/>
    <property type="evidence" value="ECO:0007669"/>
    <property type="project" value="TreeGrafter"/>
</dbReference>
<dbReference type="PROSITE" id="PS50172">
    <property type="entry name" value="BRCT"/>
    <property type="match status" value="1"/>
</dbReference>
<dbReference type="InterPro" id="IPR010613">
    <property type="entry name" value="PES"/>
</dbReference>
<dbReference type="VEuPathDB" id="VectorBase:ASIS023627"/>
<dbReference type="OrthoDB" id="10264910at2759"/>
<dbReference type="Gene3D" id="3.40.50.10190">
    <property type="entry name" value="BRCT domain"/>
    <property type="match status" value="1"/>
</dbReference>
<sequence>MEVHYQHSALRRGEIVDRPSVGKQYISRDYIQPQWLFDSVNQRKLLPTNKYFIGAVLPPHLSPFTRDSVIYVPPEELGT</sequence>
<evidence type="ECO:0000313" key="6">
    <source>
        <dbReference type="EMBL" id="KFB54015.1"/>
    </source>
</evidence>
<name>A0A084WUX1_ANOSI</name>
<evidence type="ECO:0000256" key="1">
    <source>
        <dbReference type="ARBA" id="ARBA00004123"/>
    </source>
</evidence>
<evidence type="ECO:0000256" key="4">
    <source>
        <dbReference type="ARBA" id="ARBA00023242"/>
    </source>
</evidence>
<gene>
    <name evidence="6" type="ORF">ZHAS_00022272</name>
</gene>